<dbReference type="EMBL" id="KN847521">
    <property type="protein sequence ID" value="KIV94289.1"/>
    <property type="molecule type" value="Genomic_DNA"/>
</dbReference>
<organism evidence="11 12">
    <name type="scientific">Exophiala mesophila</name>
    <name type="common">Black yeast-like fungus</name>
    <dbReference type="NCBI Taxonomy" id="212818"/>
    <lineage>
        <taxon>Eukaryota</taxon>
        <taxon>Fungi</taxon>
        <taxon>Dikarya</taxon>
        <taxon>Ascomycota</taxon>
        <taxon>Pezizomycotina</taxon>
        <taxon>Eurotiomycetes</taxon>
        <taxon>Chaetothyriomycetidae</taxon>
        <taxon>Chaetothyriales</taxon>
        <taxon>Herpotrichiellaceae</taxon>
        <taxon>Exophiala</taxon>
    </lineage>
</organism>
<feature type="compositionally biased region" description="Pro residues" evidence="9">
    <location>
        <begin position="144"/>
        <end position="153"/>
    </location>
</feature>
<feature type="compositionally biased region" description="Polar residues" evidence="9">
    <location>
        <begin position="381"/>
        <end position="399"/>
    </location>
</feature>
<keyword evidence="5 8" id="KW-0378">Hydrolase</keyword>
<sequence length="790" mass="87474">MDLKSMLNDSSAQRQQPQHPPPPQPPRLHTTPHSSFDRPADHHPYDPISRPLSNSNSHPSTREQSAPYPPQNTSSDYRTSTNGSYFSLQSPPAHNSASVPPSAIAPSPGPPSTYAQSPGPHGHVHSRRDSIPPQQQHPHSFVPSPSPSGPYPSTPGSNQHQTPYSASNYHHPAPYPTYSQSPRDDIATANGHAHSSSRNISPNAQFHPPPPATPLGPPAAYPRPPPHSIRPPSQGHENFRRSSAGSVGSAHSRDFNSAAPPQLTHSRSGSAQRSYSGDVRDHRERSIESVSPKTIPRPPPHRQTSDGRIHDINSAIPQTVVPPSPLGSAGPGPLGTPDRVLGLQANETTPKSSSASLEPRTAPSTYQSSRASPAAIPPSNMTPQSTHSPLPQLTNSPAVSHSGLKRNASHLSSVPSTPQPPRKRPRQDDIPVWAQSARTRQLKFIKSHVAAPIVKRESPLKQEMPNHVALNGQGQAHGQPPPAPPAPFSHDAVGIDQPHWEPSILNITPYEDLTKRVCDWIAHFLVNAATPTNGATFEIEAKVGAIWDEETGTRMNLPVDTEAVFSREKYRGKTSFRSSMNMAQHKQVNAFLNGIVEESHKEAANSDRVPIFYSHPHEYDEFYELTEDGRRNLPPSIRNWLHPRHKPKVRRTINEQNDEVKAQIIKSRIADLDVYNPQADFDYRISISIESPWEGDPEWLTEMSETSRDRKKDRMSYRHMAYQIDLTQVSFPNTGEKEHELEVEISTEMVRRELDNLKAERPSMYEQLVRGLIDNVRVLCRRSTMPNRGR</sequence>
<dbReference type="SUPFAM" id="SSF55154">
    <property type="entry name" value="CYTH-like phosphatases"/>
    <property type="match status" value="1"/>
</dbReference>
<feature type="compositionally biased region" description="Pro residues" evidence="9">
    <location>
        <begin position="207"/>
        <end position="229"/>
    </location>
</feature>
<dbReference type="InterPro" id="IPR004206">
    <property type="entry name" value="mRNA_triPase_Cet1"/>
</dbReference>
<dbReference type="PANTHER" id="PTHR28118:SF1">
    <property type="entry name" value="POLYNUCLEOTIDE 5'-TRIPHOSPHATASE CTL1-RELATED"/>
    <property type="match status" value="1"/>
</dbReference>
<name>A0A0D1ZK30_EXOME</name>
<reference evidence="11 12" key="1">
    <citation type="submission" date="2015-01" db="EMBL/GenBank/DDBJ databases">
        <title>The Genome Sequence of Exophiala mesophila CBS40295.</title>
        <authorList>
            <consortium name="The Broad Institute Genomics Platform"/>
            <person name="Cuomo C."/>
            <person name="de Hoog S."/>
            <person name="Gorbushina A."/>
            <person name="Stielow B."/>
            <person name="Teixiera M."/>
            <person name="Abouelleil A."/>
            <person name="Chapman S.B."/>
            <person name="Priest M."/>
            <person name="Young S.K."/>
            <person name="Wortman J."/>
            <person name="Nusbaum C."/>
            <person name="Birren B."/>
        </authorList>
    </citation>
    <scope>NUCLEOTIDE SEQUENCE [LARGE SCALE GENOMIC DNA]</scope>
    <source>
        <strain evidence="11 12">CBS 40295</strain>
    </source>
</reference>
<dbReference type="PANTHER" id="PTHR28118">
    <property type="entry name" value="POLYNUCLEOTIDE 5'-TRIPHOSPHATASE-RELATED"/>
    <property type="match status" value="1"/>
</dbReference>
<dbReference type="STRING" id="212818.A0A0D1ZK30"/>
<keyword evidence="12" id="KW-1185">Reference proteome</keyword>
<feature type="compositionally biased region" description="Polar residues" evidence="9">
    <location>
        <begin position="263"/>
        <end position="275"/>
    </location>
</feature>
<comment type="cofactor">
    <cofactor evidence="1 8">
        <name>Mg(2+)</name>
        <dbReference type="ChEBI" id="CHEBI:18420"/>
    </cofactor>
</comment>
<feature type="compositionally biased region" description="Basic and acidic residues" evidence="9">
    <location>
        <begin position="278"/>
        <end position="287"/>
    </location>
</feature>
<dbReference type="VEuPathDB" id="FungiDB:PV10_02071"/>
<dbReference type="InterPro" id="IPR040343">
    <property type="entry name" value="Cet1/Ctl1"/>
</dbReference>
<dbReference type="GO" id="GO:0140818">
    <property type="term" value="F:mRNA 5'-triphosphate monophosphatase activity"/>
    <property type="evidence" value="ECO:0007669"/>
    <property type="project" value="UniProtKB-EC"/>
</dbReference>
<feature type="compositionally biased region" description="Low complexity" evidence="9">
    <location>
        <begin position="132"/>
        <end position="143"/>
    </location>
</feature>
<keyword evidence="4 8" id="KW-0507">mRNA processing</keyword>
<dbReference type="InterPro" id="IPR033469">
    <property type="entry name" value="CYTH-like_dom_sf"/>
</dbReference>
<dbReference type="GO" id="GO:0004651">
    <property type="term" value="F:polynucleotide 5'-phosphatase activity"/>
    <property type="evidence" value="ECO:0007669"/>
    <property type="project" value="UniProtKB-UniRule"/>
</dbReference>
<feature type="compositionally biased region" description="Polar residues" evidence="9">
    <location>
        <begin position="51"/>
        <end position="64"/>
    </location>
</feature>
<feature type="region of interest" description="Disordered" evidence="9">
    <location>
        <begin position="1"/>
        <end position="428"/>
    </location>
</feature>
<dbReference type="GO" id="GO:0006370">
    <property type="term" value="P:7-methylguanosine mRNA capping"/>
    <property type="evidence" value="ECO:0007669"/>
    <property type="project" value="UniProtKB-UniRule"/>
</dbReference>
<dbReference type="EC" id="3.6.1.74" evidence="8"/>
<feature type="compositionally biased region" description="Basic and acidic residues" evidence="9">
    <location>
        <begin position="35"/>
        <end position="45"/>
    </location>
</feature>
<evidence type="ECO:0000259" key="10">
    <source>
        <dbReference type="Pfam" id="PF02940"/>
    </source>
</evidence>
<comment type="catalytic activity">
    <reaction evidence="7">
        <text>a 5'-end triphospho-ribonucleoside in mRNA + H2O = a 5'-end diphospho-ribonucleoside in mRNA + phosphate + H(+)</text>
        <dbReference type="Rhea" id="RHEA:67004"/>
        <dbReference type="Rhea" id="RHEA-COMP:17164"/>
        <dbReference type="Rhea" id="RHEA-COMP:17165"/>
        <dbReference type="ChEBI" id="CHEBI:15377"/>
        <dbReference type="ChEBI" id="CHEBI:15378"/>
        <dbReference type="ChEBI" id="CHEBI:43474"/>
        <dbReference type="ChEBI" id="CHEBI:167616"/>
        <dbReference type="ChEBI" id="CHEBI:167618"/>
        <dbReference type="EC" id="3.6.1.74"/>
    </reaction>
    <physiologicalReaction direction="left-to-right" evidence="7">
        <dbReference type="Rhea" id="RHEA:67005"/>
    </physiologicalReaction>
</comment>
<evidence type="ECO:0000256" key="6">
    <source>
        <dbReference type="ARBA" id="ARBA00023242"/>
    </source>
</evidence>
<dbReference type="AlphaFoldDB" id="A0A0D1ZK30"/>
<comment type="subcellular location">
    <subcellularLocation>
        <location evidence="2 8">Nucleus</location>
    </subcellularLocation>
</comment>
<protein>
    <recommendedName>
        <fullName evidence="8">mRNA-capping enzyme subunit beta</fullName>
        <ecNumber evidence="8">3.6.1.74</ecNumber>
    </recommendedName>
    <alternativeName>
        <fullName evidence="8">mRNA 5'-phosphatase</fullName>
    </alternativeName>
    <alternativeName>
        <fullName evidence="8">mRNA 5'-triphosphate monophosphatase</fullName>
    </alternativeName>
</protein>
<dbReference type="OMA" id="YFAQQRS"/>
<evidence type="ECO:0000256" key="1">
    <source>
        <dbReference type="ARBA" id="ARBA00001946"/>
    </source>
</evidence>
<feature type="compositionally biased region" description="Low complexity" evidence="9">
    <location>
        <begin position="96"/>
        <end position="106"/>
    </location>
</feature>
<feature type="compositionally biased region" description="Polar residues" evidence="9">
    <location>
        <begin position="345"/>
        <end position="367"/>
    </location>
</feature>
<evidence type="ECO:0000256" key="8">
    <source>
        <dbReference type="RuleBase" id="RU367053"/>
    </source>
</evidence>
<proteinExistence type="inferred from homology"/>
<dbReference type="Proteomes" id="UP000054302">
    <property type="component" value="Unassembled WGS sequence"/>
</dbReference>
<dbReference type="HOGENOM" id="CLU_368826_0_0_1"/>
<evidence type="ECO:0000313" key="12">
    <source>
        <dbReference type="Proteomes" id="UP000054302"/>
    </source>
</evidence>
<dbReference type="InterPro" id="IPR037009">
    <property type="entry name" value="mRNA_triPase_Cet1_sf"/>
</dbReference>
<dbReference type="Pfam" id="PF02940">
    <property type="entry name" value="mRNA_triPase"/>
    <property type="match status" value="1"/>
</dbReference>
<dbReference type="RefSeq" id="XP_016225863.1">
    <property type="nucleotide sequence ID" value="XM_016366345.1"/>
</dbReference>
<evidence type="ECO:0000256" key="9">
    <source>
        <dbReference type="SAM" id="MobiDB-lite"/>
    </source>
</evidence>
<feature type="compositionally biased region" description="Polar residues" evidence="9">
    <location>
        <begin position="193"/>
        <end position="204"/>
    </location>
</feature>
<comment type="similarity">
    <text evidence="3 8">Belongs to the fungal TPase family.</text>
</comment>
<comment type="function">
    <text evidence="8">First step of mRNA capping. Converts the 5'-triphosphate end of a nascent mRNA chain into a diphosphate end.</text>
</comment>
<dbReference type="GeneID" id="27319916"/>
<feature type="compositionally biased region" description="Polar residues" evidence="9">
    <location>
        <begin position="71"/>
        <end position="95"/>
    </location>
</feature>
<dbReference type="GO" id="GO:0031533">
    <property type="term" value="C:mRNA capping enzyme complex"/>
    <property type="evidence" value="ECO:0007669"/>
    <property type="project" value="UniProtKB-UniRule"/>
</dbReference>
<evidence type="ECO:0000256" key="5">
    <source>
        <dbReference type="ARBA" id="ARBA00022801"/>
    </source>
</evidence>
<evidence type="ECO:0000256" key="2">
    <source>
        <dbReference type="ARBA" id="ARBA00004123"/>
    </source>
</evidence>
<keyword evidence="8" id="KW-0506">mRNA capping</keyword>
<evidence type="ECO:0000256" key="4">
    <source>
        <dbReference type="ARBA" id="ARBA00022664"/>
    </source>
</evidence>
<dbReference type="CDD" id="cd07470">
    <property type="entry name" value="CYTH-like_mRNA_RTPase"/>
    <property type="match status" value="1"/>
</dbReference>
<feature type="domain" description="mRNA triphosphatase Cet1-like" evidence="10">
    <location>
        <begin position="511"/>
        <end position="745"/>
    </location>
</feature>
<evidence type="ECO:0000256" key="3">
    <source>
        <dbReference type="ARBA" id="ARBA00006345"/>
    </source>
</evidence>
<keyword evidence="6 8" id="KW-0539">Nucleus</keyword>
<dbReference type="OrthoDB" id="272147at2759"/>
<evidence type="ECO:0000256" key="7">
    <source>
        <dbReference type="ARBA" id="ARBA00047740"/>
    </source>
</evidence>
<accession>A0A0D1ZK30</accession>
<dbReference type="Gene3D" id="3.20.100.10">
    <property type="entry name" value="mRNA triphosphatase Cet1-like"/>
    <property type="match status" value="1"/>
</dbReference>
<gene>
    <name evidence="11" type="ORF">PV10_02071</name>
</gene>
<feature type="compositionally biased region" description="Low complexity" evidence="9">
    <location>
        <begin position="368"/>
        <end position="379"/>
    </location>
</feature>
<comment type="subunit">
    <text evidence="8">Heterodimer. The mRNA-capping enzyme is composed of two separate chains alpha and beta, respectively a mRNA guanylyltransferase and an mRNA 5'-triphosphate monophosphatase.</text>
</comment>
<evidence type="ECO:0000313" key="11">
    <source>
        <dbReference type="EMBL" id="KIV94289.1"/>
    </source>
</evidence>
<feature type="compositionally biased region" description="Polar residues" evidence="9">
    <location>
        <begin position="158"/>
        <end position="168"/>
    </location>
</feature>